<proteinExistence type="predicted"/>
<reference evidence="2" key="1">
    <citation type="submission" date="2013-10" db="EMBL/GenBank/DDBJ databases">
        <title>Genomic analysis of the causative agents of coccidiosis in chickens.</title>
        <authorList>
            <person name="Reid A.J."/>
            <person name="Blake D."/>
            <person name="Billington K."/>
            <person name="Browne H."/>
            <person name="Dunn M."/>
            <person name="Hung S."/>
            <person name="Kawahara F."/>
            <person name="Miranda-Saavedra D."/>
            <person name="Mourier T."/>
            <person name="Nagra H."/>
            <person name="Otto T.D."/>
            <person name="Rawlings N."/>
            <person name="Sanchez A."/>
            <person name="Sanders M."/>
            <person name="Subramaniam C."/>
            <person name="Tay Y."/>
            <person name="Dear P."/>
            <person name="Doerig C."/>
            <person name="Gruber A."/>
            <person name="Parkinson J."/>
            <person name="Shirley M."/>
            <person name="Wan K.L."/>
            <person name="Berriman M."/>
            <person name="Tomley F."/>
            <person name="Pain A."/>
        </authorList>
    </citation>
    <scope>NUCLEOTIDE SEQUENCE</scope>
    <source>
        <strain evidence="2">Houghton</strain>
    </source>
</reference>
<protein>
    <recommendedName>
        <fullName evidence="4">Dense granule protein DG32</fullName>
    </recommendedName>
</protein>
<evidence type="ECO:0000256" key="1">
    <source>
        <dbReference type="SAM" id="SignalP"/>
    </source>
</evidence>
<organism evidence="2 3">
    <name type="scientific">Eimeria acervulina</name>
    <name type="common">Coccidian parasite</name>
    <dbReference type="NCBI Taxonomy" id="5801"/>
    <lineage>
        <taxon>Eukaryota</taxon>
        <taxon>Sar</taxon>
        <taxon>Alveolata</taxon>
        <taxon>Apicomplexa</taxon>
        <taxon>Conoidasida</taxon>
        <taxon>Coccidia</taxon>
        <taxon>Eucoccidiorida</taxon>
        <taxon>Eimeriorina</taxon>
        <taxon>Eimeriidae</taxon>
        <taxon>Eimeria</taxon>
    </lineage>
</organism>
<dbReference type="VEuPathDB" id="ToxoDB:EAH_00034440"/>
<accession>U6GGY2</accession>
<evidence type="ECO:0000313" key="3">
    <source>
        <dbReference type="Proteomes" id="UP000018050"/>
    </source>
</evidence>
<keyword evidence="1" id="KW-0732">Signal</keyword>
<reference evidence="2" key="2">
    <citation type="submission" date="2013-10" db="EMBL/GenBank/DDBJ databases">
        <authorList>
            <person name="Aslett M."/>
        </authorList>
    </citation>
    <scope>NUCLEOTIDE SEQUENCE</scope>
    <source>
        <strain evidence="2">Houghton</strain>
    </source>
</reference>
<evidence type="ECO:0008006" key="4">
    <source>
        <dbReference type="Google" id="ProtNLM"/>
    </source>
</evidence>
<dbReference type="Proteomes" id="UP000018050">
    <property type="component" value="Unassembled WGS sequence"/>
</dbReference>
<dbReference type="RefSeq" id="XP_013251259.1">
    <property type="nucleotide sequence ID" value="XM_013395805.1"/>
</dbReference>
<keyword evidence="3" id="KW-1185">Reference proteome</keyword>
<feature type="chain" id="PRO_5004671172" description="Dense granule protein DG32" evidence="1">
    <location>
        <begin position="30"/>
        <end position="258"/>
    </location>
</feature>
<name>U6GGY2_EIMAC</name>
<dbReference type="OrthoDB" id="347249at2759"/>
<dbReference type="EMBL" id="HG670880">
    <property type="protein sequence ID" value="CDI78518.1"/>
    <property type="molecule type" value="Genomic_DNA"/>
</dbReference>
<evidence type="ECO:0000313" key="2">
    <source>
        <dbReference type="EMBL" id="CDI78518.1"/>
    </source>
</evidence>
<gene>
    <name evidence="2" type="ORF">EAH_00034440</name>
</gene>
<dbReference type="AlphaFoldDB" id="U6GGY2"/>
<sequence length="258" mass="27515">MVRLLRWRVLAPAVVAALLCADAPYLAIAEEEGEAQAEVPFGDGEPAAAAETAAGAAAAADSAAAAAAPSKGEDASGEPSVDTTAMGIIAKLREFPGLGEHGAGLLQLAEEGLGIKASTLELKTIGPMLMDLQKNVHEHYMLTKGNGKYKPSSLLTRVIGQKSRNRVIRSMKKFAPDTEDSELIQQLDIVTHLLHELHTNPKNSVHDLMQTVSKAVGFNLEDEDMKELSGHMKWAEDLMGKVFSLLPSSLKGQKAEEL</sequence>
<feature type="signal peptide" evidence="1">
    <location>
        <begin position="1"/>
        <end position="29"/>
    </location>
</feature>
<dbReference type="GeneID" id="25271514"/>